<reference evidence="4 5" key="1">
    <citation type="journal article" date="2017" name="Int. J. Syst. Evol. Microbiol.">
        <title>Oleiagrimonas citrea sp. nov., a marine bacterium isolated from tidal flat sediment and emended description of the genus Oleiagrimonas Fang et al. 2015 and Oleiagrimonas soli.</title>
        <authorList>
            <person name="Yang S.H."/>
            <person name="Seo H.S."/>
            <person name="Seong C.N."/>
            <person name="Kwon K.K."/>
        </authorList>
    </citation>
    <scope>NUCLEOTIDE SEQUENCE [LARGE SCALE GENOMIC DNA]</scope>
    <source>
        <strain evidence="4 5">MEBiC09124</strain>
    </source>
</reference>
<comment type="caution">
    <text evidence="4">The sequence shown here is derived from an EMBL/GenBank/DDBJ whole genome shotgun (WGS) entry which is preliminary data.</text>
</comment>
<dbReference type="Proteomes" id="UP000541636">
    <property type="component" value="Unassembled WGS sequence"/>
</dbReference>
<feature type="domain" description="Transcription elongation factor GreA/GreB C-terminal" evidence="3">
    <location>
        <begin position="90"/>
        <end position="163"/>
    </location>
</feature>
<dbReference type="GO" id="GO:0006354">
    <property type="term" value="P:DNA-templated transcription elongation"/>
    <property type="evidence" value="ECO:0007669"/>
    <property type="project" value="TreeGrafter"/>
</dbReference>
<dbReference type="InterPro" id="IPR036953">
    <property type="entry name" value="GreA/GreB_C_sf"/>
</dbReference>
<evidence type="ECO:0000313" key="5">
    <source>
        <dbReference type="Proteomes" id="UP000541636"/>
    </source>
</evidence>
<keyword evidence="5" id="KW-1185">Reference proteome</keyword>
<dbReference type="GO" id="GO:0070063">
    <property type="term" value="F:RNA polymerase binding"/>
    <property type="evidence" value="ECO:0007669"/>
    <property type="project" value="InterPro"/>
</dbReference>
<dbReference type="PIRSF" id="PIRSF006092">
    <property type="entry name" value="GreA_GreB"/>
    <property type="match status" value="1"/>
</dbReference>
<dbReference type="InterPro" id="IPR023459">
    <property type="entry name" value="Tscrpt_elong_fac_GreA/B_fam"/>
</dbReference>
<dbReference type="AlphaFoldDB" id="A0A846ZQ49"/>
<dbReference type="Pfam" id="PF01272">
    <property type="entry name" value="GreA_GreB"/>
    <property type="match status" value="1"/>
</dbReference>
<dbReference type="GO" id="GO:0032784">
    <property type="term" value="P:regulation of DNA-templated transcription elongation"/>
    <property type="evidence" value="ECO:0007669"/>
    <property type="project" value="InterPro"/>
</dbReference>
<sequence>MSRAFVKESDSPVGSELPERPISPHPNYVTPSGLTKLRALLENAQARKHALNAAEDDIEAKAELQAVKRDLRWLEARVGSARVVDPDGQPRDRVAFGATVEVADDEGEHTYRIVGEDEAEADEGLVSYVSPLAKALLGAKVGDEVVWKRPAGDRVIEVLGIDYAS</sequence>
<evidence type="ECO:0000256" key="2">
    <source>
        <dbReference type="SAM" id="MobiDB-lite"/>
    </source>
</evidence>
<proteinExistence type="predicted"/>
<dbReference type="InterPro" id="IPR018151">
    <property type="entry name" value="TF_GreA/GreB_CS"/>
</dbReference>
<accession>A0A846ZQ49</accession>
<organism evidence="4 5">
    <name type="scientific">Oleiagrimonas citrea</name>
    <dbReference type="NCBI Taxonomy" id="1665687"/>
    <lineage>
        <taxon>Bacteria</taxon>
        <taxon>Pseudomonadati</taxon>
        <taxon>Pseudomonadota</taxon>
        <taxon>Gammaproteobacteria</taxon>
        <taxon>Lysobacterales</taxon>
        <taxon>Rhodanobacteraceae</taxon>
        <taxon>Oleiagrimonas</taxon>
    </lineage>
</organism>
<gene>
    <name evidence="4" type="ORF">HF690_11680</name>
</gene>
<feature type="compositionally biased region" description="Basic and acidic residues" evidence="2">
    <location>
        <begin position="1"/>
        <end position="10"/>
    </location>
</feature>
<evidence type="ECO:0000256" key="1">
    <source>
        <dbReference type="SAM" id="Coils"/>
    </source>
</evidence>
<dbReference type="InterPro" id="IPR001437">
    <property type="entry name" value="Tscrpt_elong_fac_GreA/B_C"/>
</dbReference>
<protein>
    <submittedName>
        <fullName evidence="4">Transcription elongation factor GreAB</fullName>
    </submittedName>
</protein>
<dbReference type="PANTHER" id="PTHR30437">
    <property type="entry name" value="TRANSCRIPTION ELONGATION FACTOR GREA"/>
    <property type="match status" value="1"/>
</dbReference>
<keyword evidence="4" id="KW-0251">Elongation factor</keyword>
<keyword evidence="1" id="KW-0175">Coiled coil</keyword>
<dbReference type="EMBL" id="JAAZQD010000004">
    <property type="protein sequence ID" value="NKZ39609.1"/>
    <property type="molecule type" value="Genomic_DNA"/>
</dbReference>
<dbReference type="SUPFAM" id="SSF54534">
    <property type="entry name" value="FKBP-like"/>
    <property type="match status" value="1"/>
</dbReference>
<dbReference type="Gene3D" id="3.10.50.30">
    <property type="entry name" value="Transcription elongation factor, GreA/GreB, C-terminal domain"/>
    <property type="match status" value="1"/>
</dbReference>
<evidence type="ECO:0000313" key="4">
    <source>
        <dbReference type="EMBL" id="NKZ39609.1"/>
    </source>
</evidence>
<dbReference type="PROSITE" id="PS00830">
    <property type="entry name" value="GREAB_2"/>
    <property type="match status" value="1"/>
</dbReference>
<dbReference type="GO" id="GO:0003746">
    <property type="term" value="F:translation elongation factor activity"/>
    <property type="evidence" value="ECO:0007669"/>
    <property type="project" value="UniProtKB-KW"/>
</dbReference>
<dbReference type="PANTHER" id="PTHR30437:SF6">
    <property type="entry name" value="TRANSCRIPTION ELONGATION FACTOR GREB"/>
    <property type="match status" value="1"/>
</dbReference>
<feature type="coiled-coil region" evidence="1">
    <location>
        <begin position="34"/>
        <end position="61"/>
    </location>
</feature>
<dbReference type="GO" id="GO:0003677">
    <property type="term" value="F:DNA binding"/>
    <property type="evidence" value="ECO:0007669"/>
    <property type="project" value="InterPro"/>
</dbReference>
<name>A0A846ZQ49_9GAMM</name>
<feature type="region of interest" description="Disordered" evidence="2">
    <location>
        <begin position="1"/>
        <end position="29"/>
    </location>
</feature>
<evidence type="ECO:0000259" key="3">
    <source>
        <dbReference type="Pfam" id="PF01272"/>
    </source>
</evidence>
<keyword evidence="4" id="KW-0648">Protein biosynthesis</keyword>
<dbReference type="FunFam" id="3.10.50.30:FF:000001">
    <property type="entry name" value="Transcription elongation factor GreA"/>
    <property type="match status" value="1"/>
</dbReference>
<dbReference type="RefSeq" id="WP_168609559.1">
    <property type="nucleotide sequence ID" value="NZ_JAAZQD010000004.1"/>
</dbReference>